<evidence type="ECO:0000256" key="6">
    <source>
        <dbReference type="ARBA" id="ARBA00022605"/>
    </source>
</evidence>
<dbReference type="InterPro" id="IPR005263">
    <property type="entry name" value="DapA"/>
</dbReference>
<evidence type="ECO:0000256" key="10">
    <source>
        <dbReference type="ARBA" id="ARBA00023270"/>
    </source>
</evidence>
<dbReference type="PANTHER" id="PTHR12128:SF66">
    <property type="entry name" value="4-HYDROXY-2-OXOGLUTARATE ALDOLASE, MITOCHONDRIAL"/>
    <property type="match status" value="1"/>
</dbReference>
<evidence type="ECO:0000256" key="3">
    <source>
        <dbReference type="ARBA" id="ARBA00007592"/>
    </source>
</evidence>
<gene>
    <name evidence="16" type="primary">dapA</name>
    <name evidence="16" type="ORF">DMENIID0003_07200</name>
</gene>
<feature type="active site" description="Schiff-base intermediate with substrate" evidence="14">
    <location>
        <position position="130"/>
    </location>
</feature>
<dbReference type="InterPro" id="IPR002220">
    <property type="entry name" value="DapA-like"/>
</dbReference>
<dbReference type="EMBL" id="AP029172">
    <property type="protein sequence ID" value="BFD47646.1"/>
    <property type="molecule type" value="Genomic_DNA"/>
</dbReference>
<dbReference type="Pfam" id="PF00701">
    <property type="entry name" value="DHDPS"/>
    <property type="match status" value="1"/>
</dbReference>
<comment type="pathway">
    <text evidence="2">Amino-acid biosynthesis; L-lysine biosynthesis via DAP pathway; (S)-tetrahydrodipicolinate from L-aspartate: step 3/4.</text>
</comment>
<dbReference type="SMART" id="SM01130">
    <property type="entry name" value="DHDPS"/>
    <property type="match status" value="1"/>
</dbReference>
<dbReference type="Gene3D" id="3.20.20.70">
    <property type="entry name" value="Aldolase class I"/>
    <property type="match status" value="1"/>
</dbReference>
<keyword evidence="8" id="KW-0457">Lysine biosynthesis</keyword>
<dbReference type="PRINTS" id="PR00146">
    <property type="entry name" value="DHPICSNTHASE"/>
</dbReference>
<evidence type="ECO:0000256" key="13">
    <source>
        <dbReference type="PIRNR" id="PIRNR001365"/>
    </source>
</evidence>
<evidence type="ECO:0000256" key="14">
    <source>
        <dbReference type="PIRSR" id="PIRSR001365-1"/>
    </source>
</evidence>
<dbReference type="GO" id="GO:0005829">
    <property type="term" value="C:cytosol"/>
    <property type="evidence" value="ECO:0007669"/>
    <property type="project" value="TreeGrafter"/>
</dbReference>
<dbReference type="SUPFAM" id="SSF51569">
    <property type="entry name" value="Aldolase"/>
    <property type="match status" value="1"/>
</dbReference>
<keyword evidence="10" id="KW-0704">Schiff base</keyword>
<evidence type="ECO:0000256" key="8">
    <source>
        <dbReference type="ARBA" id="ARBA00023154"/>
    </source>
</evidence>
<comment type="function">
    <text evidence="1">Catalyzes the condensation of (S)-aspartate-beta-semialdehyde [(S)-ASA] and pyruvate to 4-hydroxy-tetrahydrodipicolinate (HTPA).</text>
</comment>
<keyword evidence="5" id="KW-0963">Cytoplasm</keyword>
<keyword evidence="7" id="KW-0220">Diaminopimelate biosynthesis</keyword>
<feature type="binding site" evidence="15">
    <location>
        <position position="171"/>
    </location>
    <ligand>
        <name>pyruvate</name>
        <dbReference type="ChEBI" id="CHEBI:15361"/>
    </ligand>
</feature>
<evidence type="ECO:0000256" key="1">
    <source>
        <dbReference type="ARBA" id="ARBA00003294"/>
    </source>
</evidence>
<feature type="active site" description="Proton donor/acceptor" evidence="14">
    <location>
        <position position="102"/>
    </location>
</feature>
<dbReference type="GO" id="GO:0019877">
    <property type="term" value="P:diaminopimelate biosynthetic process"/>
    <property type="evidence" value="ECO:0007669"/>
    <property type="project" value="UniProtKB-KW"/>
</dbReference>
<proteinExistence type="inferred from homology"/>
<name>A0AAT9GD63_9RICK</name>
<organism evidence="16">
    <name type="scientific">Wolbachia endosymbiont of Sergentomyia squamirostris</name>
    <dbReference type="NCBI Taxonomy" id="3113640"/>
    <lineage>
        <taxon>Bacteria</taxon>
        <taxon>Pseudomonadati</taxon>
        <taxon>Pseudomonadota</taxon>
        <taxon>Alphaproteobacteria</taxon>
        <taxon>Rickettsiales</taxon>
        <taxon>Anaplasmataceae</taxon>
        <taxon>Wolbachieae</taxon>
        <taxon>Wolbachia</taxon>
    </lineage>
</organism>
<dbReference type="PANTHER" id="PTHR12128">
    <property type="entry name" value="DIHYDRODIPICOLINATE SYNTHASE"/>
    <property type="match status" value="1"/>
</dbReference>
<dbReference type="NCBIfam" id="TIGR00674">
    <property type="entry name" value="dapA"/>
    <property type="match status" value="1"/>
</dbReference>
<evidence type="ECO:0000256" key="7">
    <source>
        <dbReference type="ARBA" id="ARBA00022915"/>
    </source>
</evidence>
<reference evidence="16" key="1">
    <citation type="submission" date="2024-01" db="EMBL/GenBank/DDBJ databases">
        <title>Sequencing the genomes of a sandfly, Sergentomyia squamirostris, and its two endosymbionts.</title>
        <authorList>
            <person name="Itokawa K."/>
            <person name="Sanjoba C."/>
        </authorList>
    </citation>
    <scope>NUCLEOTIDE SEQUENCE</scope>
    <source>
        <strain evidence="16">WSSQ</strain>
    </source>
</reference>
<dbReference type="PROSITE" id="PS00665">
    <property type="entry name" value="DHDPS_1"/>
    <property type="match status" value="1"/>
</dbReference>
<evidence type="ECO:0000256" key="15">
    <source>
        <dbReference type="PIRSR" id="PIRSR001365-2"/>
    </source>
</evidence>
<dbReference type="PIRSF" id="PIRSF001365">
    <property type="entry name" value="DHDPS"/>
    <property type="match status" value="1"/>
</dbReference>
<keyword evidence="6" id="KW-0028">Amino-acid biosynthesis</keyword>
<dbReference type="InterPro" id="IPR020625">
    <property type="entry name" value="Schiff_base-form_aldolases_AS"/>
</dbReference>
<dbReference type="PROSITE" id="PS00666">
    <property type="entry name" value="DHDPS_2"/>
    <property type="match status" value="1"/>
</dbReference>
<comment type="similarity">
    <text evidence="3 13">Belongs to the DapA family.</text>
</comment>
<evidence type="ECO:0000256" key="4">
    <source>
        <dbReference type="ARBA" id="ARBA00012086"/>
    </source>
</evidence>
<sequence>MQVKAENGVVLLGSTGESLSLTDSEKRTLVEFVCKLKLNTKIIIGVPGVNLYQTLEWLDFCKGMPIHGYLMTTPIYAKPGIMGQTLWFEKLLEKAHVPVMFYNIPSRAGVSLHAETVRNLSSHEKFWAIKDSSGTVDTLAQYKKVAPNIEVFCGDDNMISDMAAYGAAGLVSVAANVWPRIAHEYVKKCLNGRNPQADIWQQACEALFIASNPIPTKALLHDIGLIEHQTVRLPLSTEDLPSVEKLRQVNKMILGWKELATL</sequence>
<evidence type="ECO:0000256" key="9">
    <source>
        <dbReference type="ARBA" id="ARBA00023239"/>
    </source>
</evidence>
<comment type="catalytic activity">
    <reaction evidence="11">
        <text>L-aspartate 4-semialdehyde + pyruvate = (2S,4S)-4-hydroxy-2,3,4,5-tetrahydrodipicolinate + H2O + H(+)</text>
        <dbReference type="Rhea" id="RHEA:34171"/>
        <dbReference type="ChEBI" id="CHEBI:15361"/>
        <dbReference type="ChEBI" id="CHEBI:15377"/>
        <dbReference type="ChEBI" id="CHEBI:15378"/>
        <dbReference type="ChEBI" id="CHEBI:67139"/>
        <dbReference type="ChEBI" id="CHEBI:537519"/>
        <dbReference type="EC" id="4.3.3.7"/>
    </reaction>
</comment>
<dbReference type="GO" id="GO:0008840">
    <property type="term" value="F:4-hydroxy-tetrahydrodipicolinate synthase activity"/>
    <property type="evidence" value="ECO:0007669"/>
    <property type="project" value="UniProtKB-UniRule"/>
</dbReference>
<dbReference type="AlphaFoldDB" id="A0AAT9GD63"/>
<evidence type="ECO:0000313" key="16">
    <source>
        <dbReference type="EMBL" id="BFD47646.1"/>
    </source>
</evidence>
<keyword evidence="9 13" id="KW-0456">Lyase</keyword>
<dbReference type="InterPro" id="IPR020624">
    <property type="entry name" value="Schiff_base-form_aldolases_CS"/>
</dbReference>
<accession>A0AAT9GD63</accession>
<dbReference type="EC" id="4.3.3.7" evidence="4 12"/>
<evidence type="ECO:0000256" key="5">
    <source>
        <dbReference type="ARBA" id="ARBA00022490"/>
    </source>
</evidence>
<dbReference type="GO" id="GO:0009089">
    <property type="term" value="P:lysine biosynthetic process via diaminopimelate"/>
    <property type="evidence" value="ECO:0007669"/>
    <property type="project" value="UniProtKB-UniRule"/>
</dbReference>
<evidence type="ECO:0000256" key="2">
    <source>
        <dbReference type="ARBA" id="ARBA00005120"/>
    </source>
</evidence>
<evidence type="ECO:0000256" key="12">
    <source>
        <dbReference type="NCBIfam" id="TIGR00674"/>
    </source>
</evidence>
<protein>
    <recommendedName>
        <fullName evidence="4 12">4-hydroxy-tetrahydrodipicolinate synthase</fullName>
        <ecNumber evidence="4 12">4.3.3.7</ecNumber>
    </recommendedName>
</protein>
<evidence type="ECO:0000256" key="11">
    <source>
        <dbReference type="ARBA" id="ARBA00047836"/>
    </source>
</evidence>
<dbReference type="InterPro" id="IPR013785">
    <property type="entry name" value="Aldolase_TIM"/>
</dbReference>
<feature type="binding site" evidence="15">
    <location>
        <position position="15"/>
    </location>
    <ligand>
        <name>pyruvate</name>
        <dbReference type="ChEBI" id="CHEBI:15361"/>
    </ligand>
</feature>